<sequence>MRDMPPLNTLRIFEVAARTSSYAEAGKELGLTHGAVSRQIKMLEEWLGQRLFVRIGRRMAATPAARAFAAEVSRSFDRMSLAAEACGRPAVRRLLRVNAPTTFAMRWLIPKLDLFHAEQPDIEVVITSATTLHDELRGGFDVAIRRGLAEAAMWPQYRAVHFLDERDTLIISPGLYDRLPLRCPVDVARHVLLASETRPGDWTDWLEHAKVAPSPDQARRVFDHFFITRQAVVDGLGIGIGPLPVLQADIDAGHLLTPFKEITVTRTGYVALTPFDGEKTSFLQTFLEWLIKEGAK</sequence>
<comment type="similarity">
    <text evidence="1">Belongs to the LysR transcriptional regulatory family.</text>
</comment>
<keyword evidence="3 6" id="KW-0238">DNA-binding</keyword>
<evidence type="ECO:0000256" key="4">
    <source>
        <dbReference type="ARBA" id="ARBA00023163"/>
    </source>
</evidence>
<dbReference type="EMBL" id="BDCO01000001">
    <property type="protein sequence ID" value="GAT31599.1"/>
    <property type="molecule type" value="Genomic_DNA"/>
</dbReference>
<evidence type="ECO:0000256" key="1">
    <source>
        <dbReference type="ARBA" id="ARBA00009437"/>
    </source>
</evidence>
<dbReference type="GO" id="GO:0006351">
    <property type="term" value="P:DNA-templated transcription"/>
    <property type="evidence" value="ECO:0007669"/>
    <property type="project" value="TreeGrafter"/>
</dbReference>
<dbReference type="SUPFAM" id="SSF53850">
    <property type="entry name" value="Periplasmic binding protein-like II"/>
    <property type="match status" value="1"/>
</dbReference>
<dbReference type="PROSITE" id="PS50931">
    <property type="entry name" value="HTH_LYSR"/>
    <property type="match status" value="1"/>
</dbReference>
<dbReference type="InterPro" id="IPR036390">
    <property type="entry name" value="WH_DNA-bd_sf"/>
</dbReference>
<dbReference type="Gene3D" id="3.40.190.10">
    <property type="entry name" value="Periplasmic binding protein-like II"/>
    <property type="match status" value="2"/>
</dbReference>
<dbReference type="Proteomes" id="UP000076023">
    <property type="component" value="Unassembled WGS sequence"/>
</dbReference>
<evidence type="ECO:0000313" key="6">
    <source>
        <dbReference type="EMBL" id="GAT31599.1"/>
    </source>
</evidence>
<dbReference type="STRING" id="690879.TSACC_1151"/>
<dbReference type="AlphaFoldDB" id="A0A146G137"/>
<name>A0A146G137_TERSA</name>
<dbReference type="InterPro" id="IPR005119">
    <property type="entry name" value="LysR_subst-bd"/>
</dbReference>
<dbReference type="PANTHER" id="PTHR30537:SF74">
    <property type="entry name" value="HTH-TYPE TRANSCRIPTIONAL REGULATOR TRPI"/>
    <property type="match status" value="1"/>
</dbReference>
<dbReference type="GO" id="GO:0043565">
    <property type="term" value="F:sequence-specific DNA binding"/>
    <property type="evidence" value="ECO:0007669"/>
    <property type="project" value="TreeGrafter"/>
</dbReference>
<reference evidence="7" key="1">
    <citation type="journal article" date="2017" name="Genome Announc.">
        <title>Draft Genome Sequence of Terrimicrobium sacchariphilum NM-5T, a Facultative Anaerobic Soil Bacterium of the Class Spartobacteria.</title>
        <authorList>
            <person name="Qiu Y.L."/>
            <person name="Tourlousse D.M."/>
            <person name="Matsuura N."/>
            <person name="Ohashi A."/>
            <person name="Sekiguchi Y."/>
        </authorList>
    </citation>
    <scope>NUCLEOTIDE SEQUENCE [LARGE SCALE GENOMIC DNA]</scope>
    <source>
        <strain evidence="7">NM-5</strain>
    </source>
</reference>
<dbReference type="OrthoDB" id="196624at2"/>
<keyword evidence="2" id="KW-0805">Transcription regulation</keyword>
<gene>
    <name evidence="6" type="ORF">TSACC_1151</name>
</gene>
<keyword evidence="4" id="KW-0804">Transcription</keyword>
<evidence type="ECO:0000256" key="2">
    <source>
        <dbReference type="ARBA" id="ARBA00023015"/>
    </source>
</evidence>
<dbReference type="InParanoid" id="A0A146G137"/>
<evidence type="ECO:0000313" key="7">
    <source>
        <dbReference type="Proteomes" id="UP000076023"/>
    </source>
</evidence>
<dbReference type="InterPro" id="IPR000847">
    <property type="entry name" value="LysR_HTH_N"/>
</dbReference>
<dbReference type="CDD" id="cd08432">
    <property type="entry name" value="PBP2_GcdR_TrpI_HvrB_AmpR_like"/>
    <property type="match status" value="1"/>
</dbReference>
<protein>
    <submittedName>
        <fullName evidence="6">DNA-binding transcriptional regulator, LysR family</fullName>
    </submittedName>
</protein>
<dbReference type="Gene3D" id="1.10.10.10">
    <property type="entry name" value="Winged helix-like DNA-binding domain superfamily/Winged helix DNA-binding domain"/>
    <property type="match status" value="1"/>
</dbReference>
<dbReference type="GO" id="GO:0003700">
    <property type="term" value="F:DNA-binding transcription factor activity"/>
    <property type="evidence" value="ECO:0007669"/>
    <property type="project" value="InterPro"/>
</dbReference>
<dbReference type="Pfam" id="PF00126">
    <property type="entry name" value="HTH_1"/>
    <property type="match status" value="1"/>
</dbReference>
<dbReference type="InterPro" id="IPR036388">
    <property type="entry name" value="WH-like_DNA-bd_sf"/>
</dbReference>
<evidence type="ECO:0000259" key="5">
    <source>
        <dbReference type="PROSITE" id="PS50931"/>
    </source>
</evidence>
<dbReference type="InterPro" id="IPR058163">
    <property type="entry name" value="LysR-type_TF_proteobact-type"/>
</dbReference>
<dbReference type="PRINTS" id="PR00039">
    <property type="entry name" value="HTHLYSR"/>
</dbReference>
<organism evidence="6 7">
    <name type="scientific">Terrimicrobium sacchariphilum</name>
    <dbReference type="NCBI Taxonomy" id="690879"/>
    <lineage>
        <taxon>Bacteria</taxon>
        <taxon>Pseudomonadati</taxon>
        <taxon>Verrucomicrobiota</taxon>
        <taxon>Terrimicrobiia</taxon>
        <taxon>Terrimicrobiales</taxon>
        <taxon>Terrimicrobiaceae</taxon>
        <taxon>Terrimicrobium</taxon>
    </lineage>
</organism>
<dbReference type="Pfam" id="PF03466">
    <property type="entry name" value="LysR_substrate"/>
    <property type="match status" value="1"/>
</dbReference>
<evidence type="ECO:0000256" key="3">
    <source>
        <dbReference type="ARBA" id="ARBA00023125"/>
    </source>
</evidence>
<proteinExistence type="inferred from homology"/>
<dbReference type="FunCoup" id="A0A146G137">
    <property type="interactions" value="8"/>
</dbReference>
<comment type="caution">
    <text evidence="6">The sequence shown here is derived from an EMBL/GenBank/DDBJ whole genome shotgun (WGS) entry which is preliminary data.</text>
</comment>
<keyword evidence="7" id="KW-1185">Reference proteome</keyword>
<dbReference type="PANTHER" id="PTHR30537">
    <property type="entry name" value="HTH-TYPE TRANSCRIPTIONAL REGULATOR"/>
    <property type="match status" value="1"/>
</dbReference>
<dbReference type="SUPFAM" id="SSF46785">
    <property type="entry name" value="Winged helix' DNA-binding domain"/>
    <property type="match status" value="1"/>
</dbReference>
<feature type="domain" description="HTH lysR-type" evidence="5">
    <location>
        <begin position="5"/>
        <end position="62"/>
    </location>
</feature>
<accession>A0A146G137</accession>